<evidence type="ECO:0000259" key="2">
    <source>
        <dbReference type="PROSITE" id="PS50142"/>
    </source>
</evidence>
<dbReference type="Proteomes" id="UP001215598">
    <property type="component" value="Unassembled WGS sequence"/>
</dbReference>
<dbReference type="EMBL" id="JARKIB010000011">
    <property type="protein sequence ID" value="KAJ7775084.1"/>
    <property type="molecule type" value="Genomic_DNA"/>
</dbReference>
<organism evidence="3 4">
    <name type="scientific">Mycena metata</name>
    <dbReference type="NCBI Taxonomy" id="1033252"/>
    <lineage>
        <taxon>Eukaryota</taxon>
        <taxon>Fungi</taxon>
        <taxon>Dikarya</taxon>
        <taxon>Basidiomycota</taxon>
        <taxon>Agaricomycotina</taxon>
        <taxon>Agaricomycetes</taxon>
        <taxon>Agaricomycetidae</taxon>
        <taxon>Agaricales</taxon>
        <taxon>Marasmiineae</taxon>
        <taxon>Mycenaceae</taxon>
        <taxon>Mycena</taxon>
    </lineage>
</organism>
<feature type="region of interest" description="Disordered" evidence="1">
    <location>
        <begin position="250"/>
        <end position="351"/>
    </location>
</feature>
<feature type="region of interest" description="Disordered" evidence="1">
    <location>
        <begin position="380"/>
        <end position="428"/>
    </location>
</feature>
<dbReference type="SUPFAM" id="SSF69065">
    <property type="entry name" value="RNase III domain-like"/>
    <property type="match status" value="1"/>
</dbReference>
<gene>
    <name evidence="3" type="ORF">B0H16DRAFT_85292</name>
</gene>
<dbReference type="GO" id="GO:0006396">
    <property type="term" value="P:RNA processing"/>
    <property type="evidence" value="ECO:0007669"/>
    <property type="project" value="InterPro"/>
</dbReference>
<feature type="compositionally biased region" description="Low complexity" evidence="1">
    <location>
        <begin position="318"/>
        <end position="331"/>
    </location>
</feature>
<protein>
    <recommendedName>
        <fullName evidence="2">RNase III domain-containing protein</fullName>
    </recommendedName>
</protein>
<dbReference type="AlphaFoldDB" id="A0AAD7K1W4"/>
<feature type="region of interest" description="Disordered" evidence="1">
    <location>
        <begin position="145"/>
        <end position="179"/>
    </location>
</feature>
<feature type="region of interest" description="Disordered" evidence="1">
    <location>
        <begin position="198"/>
        <end position="221"/>
    </location>
</feature>
<sequence length="572" mass="63319">MAPQIHEIQEYIIASIHGRAYNPTEAPTKTPFSRLPPKQRERLEIWGDAILGEKLISFLFHNFTTREVNFISTMKAAMLSNLTFTNILLKAHGYSRPNGYPVDKTVADRFETMAALCYSELETDKFTEWFYDTFVPLINDAEAQWDRPDTNNWQGGPNLEDMDLDSAGNSPVSTDEGVQKKSWAESCIEAATAVESWPGSVLPKPPQQNENSRGQQLRPNKRWVEAMEVAGNEDRPPLRSNWVESMARAAESNAVAETNRKSAKEIPAKENYQPRPEPPPRRAHDIYRIHDIYIPSRHDSRPSQPGKAPGRPSRFPDSTSTTSTLALPPTSQASQIRNTPPTPPPSATPPSAIQRLESAFEREALEPLYEIEMPASASLALPSLDSTNTDMGYDDDDGPRTRAEASSPMEMSPHWSPTKVISPPPSPCTDLHSRVNLAIRDGASSPAPFLYECEPVAFQASVLVGRPRQRSDSISSTCSSLMDISVCDSPTKFLCFGQEPTLSPTKQGPPDILDLQAVRRGPTGDPKSDSVPSGDDVLRTHKHESGDVIIQASTFWPGQTVVFRYKQNKKGS</sequence>
<evidence type="ECO:0000313" key="3">
    <source>
        <dbReference type="EMBL" id="KAJ7775084.1"/>
    </source>
</evidence>
<feature type="domain" description="RNase III" evidence="2">
    <location>
        <begin position="1"/>
        <end position="87"/>
    </location>
</feature>
<reference evidence="3" key="1">
    <citation type="submission" date="2023-03" db="EMBL/GenBank/DDBJ databases">
        <title>Massive genome expansion in bonnet fungi (Mycena s.s.) driven by repeated elements and novel gene families across ecological guilds.</title>
        <authorList>
            <consortium name="Lawrence Berkeley National Laboratory"/>
            <person name="Harder C.B."/>
            <person name="Miyauchi S."/>
            <person name="Viragh M."/>
            <person name="Kuo A."/>
            <person name="Thoen E."/>
            <person name="Andreopoulos B."/>
            <person name="Lu D."/>
            <person name="Skrede I."/>
            <person name="Drula E."/>
            <person name="Henrissat B."/>
            <person name="Morin E."/>
            <person name="Kohler A."/>
            <person name="Barry K."/>
            <person name="LaButti K."/>
            <person name="Morin E."/>
            <person name="Salamov A."/>
            <person name="Lipzen A."/>
            <person name="Mereny Z."/>
            <person name="Hegedus B."/>
            <person name="Baldrian P."/>
            <person name="Stursova M."/>
            <person name="Weitz H."/>
            <person name="Taylor A."/>
            <person name="Grigoriev I.V."/>
            <person name="Nagy L.G."/>
            <person name="Martin F."/>
            <person name="Kauserud H."/>
        </authorList>
    </citation>
    <scope>NUCLEOTIDE SEQUENCE</scope>
    <source>
        <strain evidence="3">CBHHK182m</strain>
    </source>
</reference>
<name>A0AAD7K1W4_9AGAR</name>
<dbReference type="PROSITE" id="PS50142">
    <property type="entry name" value="RNASE_3_2"/>
    <property type="match status" value="1"/>
</dbReference>
<dbReference type="InterPro" id="IPR036389">
    <property type="entry name" value="RNase_III_sf"/>
</dbReference>
<evidence type="ECO:0000256" key="1">
    <source>
        <dbReference type="SAM" id="MobiDB-lite"/>
    </source>
</evidence>
<feature type="compositionally biased region" description="Basic and acidic residues" evidence="1">
    <location>
        <begin position="258"/>
        <end position="268"/>
    </location>
</feature>
<dbReference type="InterPro" id="IPR000999">
    <property type="entry name" value="RNase_III_dom"/>
</dbReference>
<keyword evidence="4" id="KW-1185">Reference proteome</keyword>
<dbReference type="Gene3D" id="1.10.1520.10">
    <property type="entry name" value="Ribonuclease III domain"/>
    <property type="match status" value="1"/>
</dbReference>
<comment type="caution">
    <text evidence="3">The sequence shown here is derived from an EMBL/GenBank/DDBJ whole genome shotgun (WGS) entry which is preliminary data.</text>
</comment>
<dbReference type="GO" id="GO:0004525">
    <property type="term" value="F:ribonuclease III activity"/>
    <property type="evidence" value="ECO:0007669"/>
    <property type="project" value="InterPro"/>
</dbReference>
<feature type="region of interest" description="Disordered" evidence="1">
    <location>
        <begin position="517"/>
        <end position="538"/>
    </location>
</feature>
<feature type="compositionally biased region" description="Polar residues" evidence="1">
    <location>
        <begin position="207"/>
        <end position="218"/>
    </location>
</feature>
<evidence type="ECO:0000313" key="4">
    <source>
        <dbReference type="Proteomes" id="UP001215598"/>
    </source>
</evidence>
<dbReference type="CDD" id="cd00593">
    <property type="entry name" value="RIBOc"/>
    <property type="match status" value="1"/>
</dbReference>
<proteinExistence type="predicted"/>
<feature type="compositionally biased region" description="Basic and acidic residues" evidence="1">
    <location>
        <begin position="278"/>
        <end position="301"/>
    </location>
</feature>
<accession>A0AAD7K1W4</accession>